<dbReference type="PANTHER" id="PTHR43312:SF1">
    <property type="entry name" value="NADP-DEPENDENT OXIDOREDUCTASE DOMAIN-CONTAINING PROTEIN"/>
    <property type="match status" value="1"/>
</dbReference>
<evidence type="ECO:0000313" key="4">
    <source>
        <dbReference type="Proteomes" id="UP000011585"/>
    </source>
</evidence>
<comment type="caution">
    <text evidence="3">The sequence shown here is derived from an EMBL/GenBank/DDBJ whole genome shotgun (WGS) entry which is preliminary data.</text>
</comment>
<evidence type="ECO:0000259" key="2">
    <source>
        <dbReference type="Pfam" id="PF00248"/>
    </source>
</evidence>
<dbReference type="InterPro" id="IPR023210">
    <property type="entry name" value="NADP_OxRdtase_dom"/>
</dbReference>
<reference evidence="3 4" key="1">
    <citation type="journal article" date="2014" name="PLoS Genet.">
        <title>Phylogenetically driven sequencing of extremely halophilic archaea reveals strategies for static and dynamic osmo-response.</title>
        <authorList>
            <person name="Becker E.A."/>
            <person name="Seitzer P.M."/>
            <person name="Tritt A."/>
            <person name="Larsen D."/>
            <person name="Krusor M."/>
            <person name="Yao A.I."/>
            <person name="Wu D."/>
            <person name="Madern D."/>
            <person name="Eisen J.A."/>
            <person name="Darling A.E."/>
            <person name="Facciotti M.T."/>
        </authorList>
    </citation>
    <scope>NUCLEOTIDE SEQUENCE [LARGE SCALE GENOMIC DNA]</scope>
    <source>
        <strain evidence="3 4">DSM 11551</strain>
    </source>
</reference>
<dbReference type="PATRIC" id="fig|469382.19.peg.2829"/>
<feature type="region of interest" description="Disordered" evidence="1">
    <location>
        <begin position="118"/>
        <end position="173"/>
    </location>
</feature>
<feature type="compositionally biased region" description="Basic residues" evidence="1">
    <location>
        <begin position="154"/>
        <end position="164"/>
    </location>
</feature>
<accession>L9ULB6</accession>
<feature type="domain" description="NADP-dependent oxidoreductase" evidence="2">
    <location>
        <begin position="2"/>
        <end position="99"/>
    </location>
</feature>
<dbReference type="SUPFAM" id="SSF51430">
    <property type="entry name" value="NAD(P)-linked oxidoreductase"/>
    <property type="match status" value="1"/>
</dbReference>
<sequence>MTFGAIALKWLEQEGVDQMVKHVLDYGVNHFGVAPTYGDAELKLGPKLRQHREEIFLGCKTQKRGYDGARQKPERSLNRLGVEKIDLYQVHGLEHEEELEVITGDDGALVAVRDVKAEGHRPHRTDESRVAATHPRCHQPNRRPRIADVPVEPRRRRQRRRRVRLREGPRTMRGRKHRNALYQGVRRGSVATHRRTS</sequence>
<dbReference type="Proteomes" id="UP000011585">
    <property type="component" value="Unassembled WGS sequence"/>
</dbReference>
<gene>
    <name evidence="3" type="ORF">C499_14340</name>
</gene>
<organism evidence="3 4">
    <name type="scientific">Halogeometricum borinquense (strain ATCC 700274 / DSM 11551 / JCM 10706 / KCTC 4070 / PR3)</name>
    <dbReference type="NCBI Taxonomy" id="469382"/>
    <lineage>
        <taxon>Archaea</taxon>
        <taxon>Methanobacteriati</taxon>
        <taxon>Methanobacteriota</taxon>
        <taxon>Stenosarchaea group</taxon>
        <taxon>Halobacteria</taxon>
        <taxon>Halobacteriales</taxon>
        <taxon>Haloferacaceae</taxon>
        <taxon>Halogeometricum</taxon>
    </lineage>
</organism>
<feature type="compositionally biased region" description="Basic and acidic residues" evidence="1">
    <location>
        <begin position="118"/>
        <end position="129"/>
    </location>
</feature>
<dbReference type="Pfam" id="PF00248">
    <property type="entry name" value="Aldo_ket_red"/>
    <property type="match status" value="1"/>
</dbReference>
<dbReference type="InterPro" id="IPR053135">
    <property type="entry name" value="AKR2_Oxidoreductase"/>
</dbReference>
<dbReference type="EMBL" id="AOHT01000044">
    <property type="protein sequence ID" value="ELY25669.1"/>
    <property type="molecule type" value="Genomic_DNA"/>
</dbReference>
<dbReference type="Gene3D" id="3.20.20.100">
    <property type="entry name" value="NADP-dependent oxidoreductase domain"/>
    <property type="match status" value="1"/>
</dbReference>
<evidence type="ECO:0000256" key="1">
    <source>
        <dbReference type="SAM" id="MobiDB-lite"/>
    </source>
</evidence>
<protein>
    <submittedName>
        <fullName evidence="3">Aldo/keto reductase</fullName>
    </submittedName>
</protein>
<feature type="compositionally biased region" description="Basic residues" evidence="1">
    <location>
        <begin position="135"/>
        <end position="144"/>
    </location>
</feature>
<name>L9ULB6_HALBP</name>
<dbReference type="PANTHER" id="PTHR43312">
    <property type="entry name" value="D-THREO-ALDOSE 1-DEHYDROGENASE"/>
    <property type="match status" value="1"/>
</dbReference>
<proteinExistence type="predicted"/>
<dbReference type="InterPro" id="IPR036812">
    <property type="entry name" value="NAD(P)_OxRdtase_dom_sf"/>
</dbReference>
<dbReference type="AlphaFoldDB" id="L9ULB6"/>
<evidence type="ECO:0000313" key="3">
    <source>
        <dbReference type="EMBL" id="ELY25669.1"/>
    </source>
</evidence>